<dbReference type="HAMAP" id="MF_00385">
    <property type="entry name" value="Ribosomal_bS16"/>
    <property type="match status" value="1"/>
</dbReference>
<dbReference type="RefSeq" id="WP_377165297.1">
    <property type="nucleotide sequence ID" value="NZ_JBHSMQ010000002.1"/>
</dbReference>
<name>A0ABW0KQD9_9BACT</name>
<dbReference type="Gene3D" id="3.30.1320.10">
    <property type="match status" value="1"/>
</dbReference>
<evidence type="ECO:0000256" key="1">
    <source>
        <dbReference type="ARBA" id="ARBA00022980"/>
    </source>
</evidence>
<comment type="similarity">
    <text evidence="3">Belongs to the bacterial ribosomal protein bS16 family.</text>
</comment>
<organism evidence="4 5">
    <name type="scientific">Prosthecobacter fluviatilis</name>
    <dbReference type="NCBI Taxonomy" id="445931"/>
    <lineage>
        <taxon>Bacteria</taxon>
        <taxon>Pseudomonadati</taxon>
        <taxon>Verrucomicrobiota</taxon>
        <taxon>Verrucomicrobiia</taxon>
        <taxon>Verrucomicrobiales</taxon>
        <taxon>Verrucomicrobiaceae</taxon>
        <taxon>Prosthecobacter</taxon>
    </lineage>
</organism>
<accession>A0ABW0KQD9</accession>
<reference evidence="5" key="1">
    <citation type="journal article" date="2019" name="Int. J. Syst. Evol. Microbiol.">
        <title>The Global Catalogue of Microorganisms (GCM) 10K type strain sequencing project: providing services to taxonomists for standard genome sequencing and annotation.</title>
        <authorList>
            <consortium name="The Broad Institute Genomics Platform"/>
            <consortium name="The Broad Institute Genome Sequencing Center for Infectious Disease"/>
            <person name="Wu L."/>
            <person name="Ma J."/>
        </authorList>
    </citation>
    <scope>NUCLEOTIDE SEQUENCE [LARGE SCALE GENOMIC DNA]</scope>
    <source>
        <strain evidence="5">CGMCC 4.1469</strain>
    </source>
</reference>
<evidence type="ECO:0000313" key="4">
    <source>
        <dbReference type="EMBL" id="MFC5454822.1"/>
    </source>
</evidence>
<evidence type="ECO:0000313" key="5">
    <source>
        <dbReference type="Proteomes" id="UP001596052"/>
    </source>
</evidence>
<dbReference type="InterPro" id="IPR000307">
    <property type="entry name" value="Ribosomal_bS16"/>
</dbReference>
<dbReference type="InterPro" id="IPR023803">
    <property type="entry name" value="Ribosomal_bS16_dom_sf"/>
</dbReference>
<dbReference type="Pfam" id="PF00886">
    <property type="entry name" value="Ribosomal_S16"/>
    <property type="match status" value="1"/>
</dbReference>
<dbReference type="PANTHER" id="PTHR12919:SF20">
    <property type="entry name" value="SMALL RIBOSOMAL SUBUNIT PROTEIN BS16M"/>
    <property type="match status" value="1"/>
</dbReference>
<dbReference type="GO" id="GO:0005840">
    <property type="term" value="C:ribosome"/>
    <property type="evidence" value="ECO:0007669"/>
    <property type="project" value="UniProtKB-KW"/>
</dbReference>
<dbReference type="PANTHER" id="PTHR12919">
    <property type="entry name" value="30S RIBOSOMAL PROTEIN S16"/>
    <property type="match status" value="1"/>
</dbReference>
<dbReference type="Proteomes" id="UP001596052">
    <property type="component" value="Unassembled WGS sequence"/>
</dbReference>
<sequence length="81" mass="8986">MAVVIRLRQEGQKGRPVFRIVAADQRFPKEGRFLEILGTYDPQQGVKKAIVKLDRVNAWISQGAKPSDTVKSLIKHATASA</sequence>
<comment type="caution">
    <text evidence="4">The sequence shown here is derived from an EMBL/GenBank/DDBJ whole genome shotgun (WGS) entry which is preliminary data.</text>
</comment>
<dbReference type="EMBL" id="JBHSMQ010000002">
    <property type="protein sequence ID" value="MFC5454822.1"/>
    <property type="molecule type" value="Genomic_DNA"/>
</dbReference>
<dbReference type="SUPFAM" id="SSF54565">
    <property type="entry name" value="Ribosomal protein S16"/>
    <property type="match status" value="1"/>
</dbReference>
<keyword evidence="2 3" id="KW-0687">Ribonucleoprotein</keyword>
<evidence type="ECO:0000256" key="2">
    <source>
        <dbReference type="ARBA" id="ARBA00023274"/>
    </source>
</evidence>
<proteinExistence type="inferred from homology"/>
<gene>
    <name evidence="3 4" type="primary">rpsP</name>
    <name evidence="4" type="ORF">ACFQDI_08165</name>
</gene>
<evidence type="ECO:0000256" key="3">
    <source>
        <dbReference type="HAMAP-Rule" id="MF_00385"/>
    </source>
</evidence>
<keyword evidence="1 3" id="KW-0689">Ribosomal protein</keyword>
<protein>
    <recommendedName>
        <fullName evidence="3">Small ribosomal subunit protein bS16</fullName>
    </recommendedName>
</protein>
<keyword evidence="5" id="KW-1185">Reference proteome</keyword>
<dbReference type="NCBIfam" id="TIGR00002">
    <property type="entry name" value="S16"/>
    <property type="match status" value="1"/>
</dbReference>